<reference evidence="1 2" key="1">
    <citation type="journal article" date="2014" name="Nature">
        <title>The genome of the recently domesticated crop plant sugar beet (Beta vulgaris).</title>
        <authorList>
            <person name="Dohm J.C."/>
            <person name="Minoche A.E."/>
            <person name="Holtgrawe D."/>
            <person name="Capella-Gutierrez S."/>
            <person name="Zakrzewski F."/>
            <person name="Tafer H."/>
            <person name="Rupp O."/>
            <person name="Sorensen T.R."/>
            <person name="Stracke R."/>
            <person name="Reinhardt R."/>
            <person name="Goesmann A."/>
            <person name="Kraft T."/>
            <person name="Schulz B."/>
            <person name="Stadler P.F."/>
            <person name="Schmidt T."/>
            <person name="Gabaldon T."/>
            <person name="Lehrach H."/>
            <person name="Weisshaar B."/>
            <person name="Himmelbauer H."/>
        </authorList>
    </citation>
    <scope>NUCLEOTIDE SEQUENCE [LARGE SCALE GENOMIC DNA]</scope>
    <source>
        <tissue evidence="1">Taproot</tissue>
    </source>
</reference>
<dbReference type="AlphaFoldDB" id="A0A0J7YNN1"/>
<organism evidence="1 2">
    <name type="scientific">Beta vulgaris subsp. vulgaris</name>
    <name type="common">Beet</name>
    <dbReference type="NCBI Taxonomy" id="3555"/>
    <lineage>
        <taxon>Eukaryota</taxon>
        <taxon>Viridiplantae</taxon>
        <taxon>Streptophyta</taxon>
        <taxon>Embryophyta</taxon>
        <taxon>Tracheophyta</taxon>
        <taxon>Spermatophyta</taxon>
        <taxon>Magnoliopsida</taxon>
        <taxon>eudicotyledons</taxon>
        <taxon>Gunneridae</taxon>
        <taxon>Pentapetalae</taxon>
        <taxon>Caryophyllales</taxon>
        <taxon>Chenopodiaceae</taxon>
        <taxon>Betoideae</taxon>
        <taxon>Beta</taxon>
    </lineage>
</organism>
<gene>
    <name evidence="1" type="ORF">BVRB_017210</name>
</gene>
<dbReference type="Proteomes" id="UP000035740">
    <property type="component" value="Unassembled WGS sequence"/>
</dbReference>
<accession>A0A0J7YNN1</accession>
<evidence type="ECO:0000313" key="2">
    <source>
        <dbReference type="Proteomes" id="UP000035740"/>
    </source>
</evidence>
<sequence length="43" mass="4964">MKRQKSTTGNKKWRTILFSVSASIKCHDEIPTWHYLIVDGVST</sequence>
<evidence type="ECO:0000313" key="1">
    <source>
        <dbReference type="EMBL" id="KMS64738.1"/>
    </source>
</evidence>
<protein>
    <submittedName>
        <fullName evidence="1">Uncharacterized protein</fullName>
    </submittedName>
</protein>
<proteinExistence type="predicted"/>
<name>A0A0J7YNN1_BETVV</name>
<keyword evidence="2" id="KW-1185">Reference proteome</keyword>
<dbReference type="Gramene" id="KMS64738">
    <property type="protein sequence ID" value="KMS64738"/>
    <property type="gene ID" value="BVRB_017210"/>
</dbReference>
<dbReference type="EMBL" id="KQ124263">
    <property type="protein sequence ID" value="KMS64738.1"/>
    <property type="molecule type" value="Genomic_DNA"/>
</dbReference>